<feature type="region of interest" description="Disordered" evidence="1">
    <location>
        <begin position="1"/>
        <end position="67"/>
    </location>
</feature>
<comment type="caution">
    <text evidence="2">The sequence shown here is derived from an EMBL/GenBank/DDBJ whole genome shotgun (WGS) entry which is preliminary data.</text>
</comment>
<dbReference type="InterPro" id="IPR040374">
    <property type="entry name" value="BIC"/>
</dbReference>
<dbReference type="AlphaFoldDB" id="A0A9Q0QT27"/>
<evidence type="ECO:0000256" key="1">
    <source>
        <dbReference type="SAM" id="MobiDB-lite"/>
    </source>
</evidence>
<proteinExistence type="predicted"/>
<evidence type="ECO:0000313" key="3">
    <source>
        <dbReference type="Proteomes" id="UP001141806"/>
    </source>
</evidence>
<dbReference type="Proteomes" id="UP001141806">
    <property type="component" value="Unassembled WGS sequence"/>
</dbReference>
<dbReference type="CDD" id="cd22645">
    <property type="entry name" value="BIC1_CID"/>
    <property type="match status" value="1"/>
</dbReference>
<dbReference type="PANTHER" id="PTHR34207:SF2">
    <property type="entry name" value="PROTEIN BIC1"/>
    <property type="match status" value="1"/>
</dbReference>
<reference evidence="2" key="1">
    <citation type="journal article" date="2023" name="Plant J.">
        <title>The genome of the king protea, Protea cynaroides.</title>
        <authorList>
            <person name="Chang J."/>
            <person name="Duong T.A."/>
            <person name="Schoeman C."/>
            <person name="Ma X."/>
            <person name="Roodt D."/>
            <person name="Barker N."/>
            <person name="Li Z."/>
            <person name="Van de Peer Y."/>
            <person name="Mizrachi E."/>
        </authorList>
    </citation>
    <scope>NUCLEOTIDE SEQUENCE</scope>
    <source>
        <tissue evidence="2">Young leaves</tissue>
    </source>
</reference>
<organism evidence="2 3">
    <name type="scientific">Protea cynaroides</name>
    <dbReference type="NCBI Taxonomy" id="273540"/>
    <lineage>
        <taxon>Eukaryota</taxon>
        <taxon>Viridiplantae</taxon>
        <taxon>Streptophyta</taxon>
        <taxon>Embryophyta</taxon>
        <taxon>Tracheophyta</taxon>
        <taxon>Spermatophyta</taxon>
        <taxon>Magnoliopsida</taxon>
        <taxon>Proteales</taxon>
        <taxon>Proteaceae</taxon>
        <taxon>Protea</taxon>
    </lineage>
</organism>
<name>A0A9Q0QT27_9MAGN</name>
<accession>A0A9Q0QT27</accession>
<dbReference type="PANTHER" id="PTHR34207">
    <property type="entry name" value="PROTEIN BIC1"/>
    <property type="match status" value="1"/>
</dbReference>
<sequence length="142" mass="15961">MSDRNLTEPSDQIPSTPSKPEDSNDDKRVYLLGKQSTIQESKDDSEAEKKKKNSEVITEDSGREKLKRHRKEVAGHVWIPEIWGKEEFLKDWMDCSAFNASLVPSGIVSARAALIEDGQASNSGGLRIENRCRVMTLLTSRK</sequence>
<evidence type="ECO:0008006" key="4">
    <source>
        <dbReference type="Google" id="ProtNLM"/>
    </source>
</evidence>
<feature type="compositionally biased region" description="Polar residues" evidence="1">
    <location>
        <begin position="7"/>
        <end position="18"/>
    </location>
</feature>
<keyword evidence="3" id="KW-1185">Reference proteome</keyword>
<feature type="compositionally biased region" description="Basic and acidic residues" evidence="1">
    <location>
        <begin position="19"/>
        <end position="29"/>
    </location>
</feature>
<dbReference type="EMBL" id="JAMYWD010000005">
    <property type="protein sequence ID" value="KAJ4970830.1"/>
    <property type="molecule type" value="Genomic_DNA"/>
</dbReference>
<protein>
    <recommendedName>
        <fullName evidence="4">Protein BIC1</fullName>
    </recommendedName>
</protein>
<dbReference type="OrthoDB" id="672067at2759"/>
<gene>
    <name evidence="2" type="ORF">NE237_003929</name>
</gene>
<evidence type="ECO:0000313" key="2">
    <source>
        <dbReference type="EMBL" id="KAJ4970830.1"/>
    </source>
</evidence>
<feature type="compositionally biased region" description="Basic and acidic residues" evidence="1">
    <location>
        <begin position="40"/>
        <end position="49"/>
    </location>
</feature>
<dbReference type="GO" id="GO:0009785">
    <property type="term" value="P:blue light signaling pathway"/>
    <property type="evidence" value="ECO:0007669"/>
    <property type="project" value="InterPro"/>
</dbReference>